<evidence type="ECO:0000256" key="11">
    <source>
        <dbReference type="ARBA" id="ARBA00022989"/>
    </source>
</evidence>
<evidence type="ECO:0000256" key="14">
    <source>
        <dbReference type="ARBA" id="ARBA00023128"/>
    </source>
</evidence>
<evidence type="ECO:0000256" key="19">
    <source>
        <dbReference type="SAM" id="Phobius"/>
    </source>
</evidence>
<evidence type="ECO:0000256" key="2">
    <source>
        <dbReference type="ARBA" id="ARBA00004358"/>
    </source>
</evidence>
<keyword evidence="10" id="KW-0653">Protein transport</keyword>
<dbReference type="Pfam" id="PF09451">
    <property type="entry name" value="ATG27"/>
    <property type="match status" value="1"/>
</dbReference>
<gene>
    <name evidence="22" type="ORF">AAP_04770</name>
</gene>
<keyword evidence="8 19" id="KW-0812">Transmembrane</keyword>
<sequence length="327" mass="36221">MYLNNPTAALSLVSFASLAAGINWDCSDIRVDGKKWDLSALGGVHSVYSVTEHPPVTKNTTFTFDICRPLKKTECQTGTNICGLETTIYSDGHKDVTGTIPIAGNYVSDSGHTLDPQVTRLKSTNSDQEGLTIELHGGQYPFESKNGRKQKAVIQMVCDLGRTGLEEAVQGFPEESNTDNNGQAPRNATVNVQEDKPNDENKDKDAPKNVPSLQFISYGPLDDIDVLRLDWITKYACEDYKDEDKQKNEKSSSWGFFTWLIIILFLGISAYLIFGSWLNYNRYGARGWDLLPHGDTLRDVPYIIKDWGRAVVSTFQNGGSRGGYSAV</sequence>
<dbReference type="VEuPathDB" id="FungiDB:AAP_04770"/>
<protein>
    <recommendedName>
        <fullName evidence="6">Autophagy-related protein 27</fullName>
    </recommendedName>
</protein>
<dbReference type="InterPro" id="IPR018939">
    <property type="entry name" value="Autophagy-rel_prot_27"/>
</dbReference>
<feature type="chain" id="PRO_5007893854" description="Autophagy-related protein 27" evidence="20">
    <location>
        <begin position="22"/>
        <end position="327"/>
    </location>
</feature>
<feature type="compositionally biased region" description="Polar residues" evidence="18">
    <location>
        <begin position="178"/>
        <end position="192"/>
    </location>
</feature>
<accession>A0A167WCI9</accession>
<evidence type="ECO:0000313" key="22">
    <source>
        <dbReference type="EMBL" id="KZZ88672.1"/>
    </source>
</evidence>
<evidence type="ECO:0000256" key="12">
    <source>
        <dbReference type="ARBA" id="ARBA00023006"/>
    </source>
</evidence>
<dbReference type="PANTHER" id="PTHR15071:SF13">
    <property type="entry name" value="AUTOPHAGY-RELATED PROTEIN 27"/>
    <property type="match status" value="1"/>
</dbReference>
<dbReference type="InterPro" id="IPR044865">
    <property type="entry name" value="MRH_dom"/>
</dbReference>
<evidence type="ECO:0000256" key="8">
    <source>
        <dbReference type="ARBA" id="ARBA00022692"/>
    </source>
</evidence>
<evidence type="ECO:0000256" key="15">
    <source>
        <dbReference type="ARBA" id="ARBA00023136"/>
    </source>
</evidence>
<dbReference type="GO" id="GO:0031966">
    <property type="term" value="C:mitochondrial membrane"/>
    <property type="evidence" value="ECO:0007669"/>
    <property type="project" value="UniProtKB-SubCell"/>
</dbReference>
<feature type="region of interest" description="Disordered" evidence="18">
    <location>
        <begin position="172"/>
        <end position="211"/>
    </location>
</feature>
<evidence type="ECO:0000256" key="9">
    <source>
        <dbReference type="ARBA" id="ARBA00022729"/>
    </source>
</evidence>
<dbReference type="GO" id="GO:0034045">
    <property type="term" value="C:phagophore assembly site membrane"/>
    <property type="evidence" value="ECO:0007669"/>
    <property type="project" value="UniProtKB-SubCell"/>
</dbReference>
<comment type="similarity">
    <text evidence="5">Belongs to the ATG27 family.</text>
</comment>
<evidence type="ECO:0000256" key="13">
    <source>
        <dbReference type="ARBA" id="ARBA00023034"/>
    </source>
</evidence>
<dbReference type="GO" id="GO:0006914">
    <property type="term" value="P:autophagy"/>
    <property type="evidence" value="ECO:0007669"/>
    <property type="project" value="UniProtKB-KW"/>
</dbReference>
<evidence type="ECO:0000256" key="16">
    <source>
        <dbReference type="ARBA" id="ARBA00023157"/>
    </source>
</evidence>
<evidence type="ECO:0000256" key="10">
    <source>
        <dbReference type="ARBA" id="ARBA00022927"/>
    </source>
</evidence>
<keyword evidence="9 20" id="KW-0732">Signal</keyword>
<feature type="compositionally biased region" description="Basic and acidic residues" evidence="18">
    <location>
        <begin position="193"/>
        <end position="207"/>
    </location>
</feature>
<evidence type="ECO:0000256" key="7">
    <source>
        <dbReference type="ARBA" id="ARBA00022448"/>
    </source>
</evidence>
<feature type="transmembrane region" description="Helical" evidence="19">
    <location>
        <begin position="254"/>
        <end position="274"/>
    </location>
</feature>
<dbReference type="SUPFAM" id="SSF50911">
    <property type="entry name" value="Mannose 6-phosphate receptor domain"/>
    <property type="match status" value="1"/>
</dbReference>
<organism evidence="22 23">
    <name type="scientific">Ascosphaera apis ARSEF 7405</name>
    <dbReference type="NCBI Taxonomy" id="392613"/>
    <lineage>
        <taxon>Eukaryota</taxon>
        <taxon>Fungi</taxon>
        <taxon>Dikarya</taxon>
        <taxon>Ascomycota</taxon>
        <taxon>Pezizomycotina</taxon>
        <taxon>Eurotiomycetes</taxon>
        <taxon>Eurotiomycetidae</taxon>
        <taxon>Onygenales</taxon>
        <taxon>Ascosphaeraceae</taxon>
        <taxon>Ascosphaera</taxon>
    </lineage>
</organism>
<evidence type="ECO:0000259" key="21">
    <source>
        <dbReference type="PROSITE" id="PS51914"/>
    </source>
</evidence>
<evidence type="ECO:0000256" key="6">
    <source>
        <dbReference type="ARBA" id="ARBA00013776"/>
    </source>
</evidence>
<keyword evidence="13" id="KW-0333">Golgi apparatus</keyword>
<evidence type="ECO:0000256" key="18">
    <source>
        <dbReference type="SAM" id="MobiDB-lite"/>
    </source>
</evidence>
<keyword evidence="15 19" id="KW-0472">Membrane</keyword>
<dbReference type="GO" id="GO:0030659">
    <property type="term" value="C:cytoplasmic vesicle membrane"/>
    <property type="evidence" value="ECO:0007669"/>
    <property type="project" value="UniProtKB-SubCell"/>
</dbReference>
<dbReference type="Proteomes" id="UP000242877">
    <property type="component" value="Unassembled WGS sequence"/>
</dbReference>
<dbReference type="PROSITE" id="PS51914">
    <property type="entry name" value="MRH"/>
    <property type="match status" value="1"/>
</dbReference>
<evidence type="ECO:0000256" key="17">
    <source>
        <dbReference type="ARBA" id="ARBA00023329"/>
    </source>
</evidence>
<dbReference type="AlphaFoldDB" id="A0A167WCI9"/>
<name>A0A167WCI9_9EURO</name>
<dbReference type="PANTHER" id="PTHR15071">
    <property type="entry name" value="MANNOSE-6-PHOSPHATE RECEPTOR FAMILY MEMBER"/>
    <property type="match status" value="1"/>
</dbReference>
<dbReference type="Gene3D" id="2.70.130.10">
    <property type="entry name" value="Mannose-6-phosphate receptor binding domain"/>
    <property type="match status" value="1"/>
</dbReference>
<keyword evidence="14" id="KW-0496">Mitochondrion</keyword>
<evidence type="ECO:0000256" key="1">
    <source>
        <dbReference type="ARBA" id="ARBA00004304"/>
    </source>
</evidence>
<reference evidence="22 23" key="1">
    <citation type="journal article" date="2016" name="Genome Biol. Evol.">
        <title>Divergent and convergent evolution of fungal pathogenicity.</title>
        <authorList>
            <person name="Shang Y."/>
            <person name="Xiao G."/>
            <person name="Zheng P."/>
            <person name="Cen K."/>
            <person name="Zhan S."/>
            <person name="Wang C."/>
        </authorList>
    </citation>
    <scope>NUCLEOTIDE SEQUENCE [LARGE SCALE GENOMIC DNA]</scope>
    <source>
        <strain evidence="22 23">ARSEF 7405</strain>
    </source>
</reference>
<feature type="signal peptide" evidence="20">
    <location>
        <begin position="1"/>
        <end position="21"/>
    </location>
</feature>
<dbReference type="GO" id="GO:0015031">
    <property type="term" value="P:protein transport"/>
    <property type="evidence" value="ECO:0007669"/>
    <property type="project" value="UniProtKB-KW"/>
</dbReference>
<keyword evidence="16" id="KW-1015">Disulfide bond</keyword>
<keyword evidence="7" id="KW-0813">Transport</keyword>
<dbReference type="GO" id="GO:0000139">
    <property type="term" value="C:Golgi membrane"/>
    <property type="evidence" value="ECO:0007669"/>
    <property type="project" value="UniProtKB-SubCell"/>
</dbReference>
<comment type="subcellular location">
    <subcellularLocation>
        <location evidence="2">Cytoplasmic vesicle membrane</location>
        <topology evidence="2">Single-pass type I membrane protein</topology>
    </subcellularLocation>
    <subcellularLocation>
        <location evidence="4">Golgi apparatus membrane</location>
        <topology evidence="4">Single-pass type I membrane protein</topology>
    </subcellularLocation>
    <subcellularLocation>
        <location evidence="1">Mitochondrion membrane</location>
        <topology evidence="1">Single-pass membrane protein</topology>
    </subcellularLocation>
    <subcellularLocation>
        <location evidence="3">Preautophagosomal structure membrane</location>
        <topology evidence="3">Single-pass type I membrane protein</topology>
    </subcellularLocation>
</comment>
<keyword evidence="12" id="KW-0072">Autophagy</keyword>
<evidence type="ECO:0000256" key="20">
    <source>
        <dbReference type="SAM" id="SignalP"/>
    </source>
</evidence>
<keyword evidence="23" id="KW-1185">Reference proteome</keyword>
<evidence type="ECO:0000313" key="23">
    <source>
        <dbReference type="Proteomes" id="UP000242877"/>
    </source>
</evidence>
<keyword evidence="17" id="KW-0968">Cytoplasmic vesicle</keyword>
<evidence type="ECO:0000256" key="4">
    <source>
        <dbReference type="ARBA" id="ARBA00004614"/>
    </source>
</evidence>
<dbReference type="EMBL" id="AZGZ01000024">
    <property type="protein sequence ID" value="KZZ88672.1"/>
    <property type="molecule type" value="Genomic_DNA"/>
</dbReference>
<proteinExistence type="inferred from homology"/>
<evidence type="ECO:0000256" key="3">
    <source>
        <dbReference type="ARBA" id="ARBA00004472"/>
    </source>
</evidence>
<comment type="caution">
    <text evidence="22">The sequence shown here is derived from an EMBL/GenBank/DDBJ whole genome shotgun (WGS) entry which is preliminary data.</text>
</comment>
<dbReference type="InterPro" id="IPR009011">
    <property type="entry name" value="Man6P_isomerase_rcpt-bd_dom_sf"/>
</dbReference>
<dbReference type="OrthoDB" id="29460at2759"/>
<keyword evidence="11 19" id="KW-1133">Transmembrane helix</keyword>
<feature type="domain" description="MRH" evidence="21">
    <location>
        <begin position="24"/>
        <end position="239"/>
    </location>
</feature>
<evidence type="ECO:0000256" key="5">
    <source>
        <dbReference type="ARBA" id="ARBA00005363"/>
    </source>
</evidence>